<feature type="non-terminal residue" evidence="1">
    <location>
        <position position="33"/>
    </location>
</feature>
<protein>
    <submittedName>
        <fullName evidence="1">Uncharacterized protein</fullName>
    </submittedName>
</protein>
<dbReference type="AlphaFoldDB" id="X1DTB5"/>
<dbReference type="EMBL" id="BARU01000732">
    <property type="protein sequence ID" value="GAH24281.1"/>
    <property type="molecule type" value="Genomic_DNA"/>
</dbReference>
<accession>X1DTB5</accession>
<evidence type="ECO:0000313" key="1">
    <source>
        <dbReference type="EMBL" id="GAH24281.1"/>
    </source>
</evidence>
<comment type="caution">
    <text evidence="1">The sequence shown here is derived from an EMBL/GenBank/DDBJ whole genome shotgun (WGS) entry which is preliminary data.</text>
</comment>
<reference evidence="1" key="1">
    <citation type="journal article" date="2014" name="Front. Microbiol.">
        <title>High frequency of phylogenetically diverse reductive dehalogenase-homologous genes in deep subseafloor sedimentary metagenomes.</title>
        <authorList>
            <person name="Kawai M."/>
            <person name="Futagami T."/>
            <person name="Toyoda A."/>
            <person name="Takaki Y."/>
            <person name="Nishi S."/>
            <person name="Hori S."/>
            <person name="Arai W."/>
            <person name="Tsubouchi T."/>
            <person name="Morono Y."/>
            <person name="Uchiyama I."/>
            <person name="Ito T."/>
            <person name="Fujiyama A."/>
            <person name="Inagaki F."/>
            <person name="Takami H."/>
        </authorList>
    </citation>
    <scope>NUCLEOTIDE SEQUENCE</scope>
    <source>
        <strain evidence="1">Expedition CK06-06</strain>
    </source>
</reference>
<organism evidence="1">
    <name type="scientific">marine sediment metagenome</name>
    <dbReference type="NCBI Taxonomy" id="412755"/>
    <lineage>
        <taxon>unclassified sequences</taxon>
        <taxon>metagenomes</taxon>
        <taxon>ecological metagenomes</taxon>
    </lineage>
</organism>
<sequence length="33" mass="3966">MQRKGEFILLVSESILNELERVLNYKRLFLILS</sequence>
<proteinExistence type="predicted"/>
<name>X1DTB5_9ZZZZ</name>
<gene>
    <name evidence="1" type="ORF">S03H2_02240</name>
</gene>